<reference evidence="2" key="1">
    <citation type="journal article" date="2021" name="Nat. Commun.">
        <title>Genetic determinants of endophytism in the Arabidopsis root mycobiome.</title>
        <authorList>
            <person name="Mesny F."/>
            <person name="Miyauchi S."/>
            <person name="Thiergart T."/>
            <person name="Pickel B."/>
            <person name="Atanasova L."/>
            <person name="Karlsson M."/>
            <person name="Huettel B."/>
            <person name="Barry K.W."/>
            <person name="Haridas S."/>
            <person name="Chen C."/>
            <person name="Bauer D."/>
            <person name="Andreopoulos W."/>
            <person name="Pangilinan J."/>
            <person name="LaButti K."/>
            <person name="Riley R."/>
            <person name="Lipzen A."/>
            <person name="Clum A."/>
            <person name="Drula E."/>
            <person name="Henrissat B."/>
            <person name="Kohler A."/>
            <person name="Grigoriev I.V."/>
            <person name="Martin F.M."/>
            <person name="Hacquard S."/>
        </authorList>
    </citation>
    <scope>NUCLEOTIDE SEQUENCE</scope>
    <source>
        <strain evidence="2">MPI-SDFR-AT-0117</strain>
    </source>
</reference>
<comment type="caution">
    <text evidence="2">The sequence shown here is derived from an EMBL/GenBank/DDBJ whole genome shotgun (WGS) entry which is preliminary data.</text>
</comment>
<keyword evidence="1" id="KW-1133">Transmembrane helix</keyword>
<keyword evidence="1" id="KW-0812">Transmembrane</keyword>
<feature type="transmembrane region" description="Helical" evidence="1">
    <location>
        <begin position="89"/>
        <end position="107"/>
    </location>
</feature>
<sequence>MSINNMSFFNPRFKLAVHIAQLVMVKVVLILAAVRLLAFSGANFGSRGNTIALGMGAKSLIIIIYQIATEHFQKFKRWHSYKANAILNSLEIVFWAAVCFLMIQANIQRCSGTTCALSWVVVVVSILLSIVAAWAAMVTIREFKEYRAKGSSGETRHASLESTVDNPEAVYMGYQQRK</sequence>
<keyword evidence="1" id="KW-0472">Membrane</keyword>
<accession>A0A9P8V956</accession>
<proteinExistence type="predicted"/>
<gene>
    <name evidence="2" type="ORF">F5X68DRAFT_233814</name>
</gene>
<dbReference type="AlphaFoldDB" id="A0A9P8V956"/>
<dbReference type="Proteomes" id="UP000770015">
    <property type="component" value="Unassembled WGS sequence"/>
</dbReference>
<evidence type="ECO:0000256" key="1">
    <source>
        <dbReference type="SAM" id="Phobius"/>
    </source>
</evidence>
<organism evidence="2 3">
    <name type="scientific">Plectosphaerella plurivora</name>
    <dbReference type="NCBI Taxonomy" id="936078"/>
    <lineage>
        <taxon>Eukaryota</taxon>
        <taxon>Fungi</taxon>
        <taxon>Dikarya</taxon>
        <taxon>Ascomycota</taxon>
        <taxon>Pezizomycotina</taxon>
        <taxon>Sordariomycetes</taxon>
        <taxon>Hypocreomycetidae</taxon>
        <taxon>Glomerellales</taxon>
        <taxon>Plectosphaerellaceae</taxon>
        <taxon>Plectosphaerella</taxon>
    </lineage>
</organism>
<evidence type="ECO:0000313" key="2">
    <source>
        <dbReference type="EMBL" id="KAH6683767.1"/>
    </source>
</evidence>
<protein>
    <submittedName>
        <fullName evidence="2">Uncharacterized protein</fullName>
    </submittedName>
</protein>
<dbReference type="EMBL" id="JAGSXJ010000017">
    <property type="protein sequence ID" value="KAH6683767.1"/>
    <property type="molecule type" value="Genomic_DNA"/>
</dbReference>
<feature type="transmembrane region" description="Helical" evidence="1">
    <location>
        <begin position="119"/>
        <end position="140"/>
    </location>
</feature>
<dbReference type="OrthoDB" id="3436860at2759"/>
<name>A0A9P8V956_9PEZI</name>
<feature type="transmembrane region" description="Helical" evidence="1">
    <location>
        <begin position="15"/>
        <end position="38"/>
    </location>
</feature>
<keyword evidence="3" id="KW-1185">Reference proteome</keyword>
<evidence type="ECO:0000313" key="3">
    <source>
        <dbReference type="Proteomes" id="UP000770015"/>
    </source>
</evidence>
<feature type="transmembrane region" description="Helical" evidence="1">
    <location>
        <begin position="50"/>
        <end position="68"/>
    </location>
</feature>